<dbReference type="EMBL" id="AP027079">
    <property type="protein sequence ID" value="BDU69267.1"/>
    <property type="molecule type" value="Genomic_DNA"/>
</dbReference>
<feature type="transmembrane region" description="Helical" evidence="1">
    <location>
        <begin position="20"/>
        <end position="38"/>
    </location>
</feature>
<reference evidence="3" key="1">
    <citation type="journal article" date="2023" name="Int. J. Syst. Evol. Microbiol.">
        <title>Mesoterricola silvestris gen. nov., sp. nov., Mesoterricola sediminis sp. nov., Geothrix oryzae sp. nov., Geothrix edaphica sp. nov., Geothrix rubra sp. nov., and Geothrix limicola sp. nov., six novel members of Acidobacteriota isolated from soils.</title>
        <authorList>
            <person name="Itoh H."/>
            <person name="Sugisawa Y."/>
            <person name="Mise K."/>
            <person name="Xu Z."/>
            <person name="Kuniyasu M."/>
            <person name="Ushijima N."/>
            <person name="Kawano K."/>
            <person name="Kobayashi E."/>
            <person name="Shiratori Y."/>
            <person name="Masuda Y."/>
            <person name="Senoo K."/>
        </authorList>
    </citation>
    <scope>NUCLEOTIDE SEQUENCE [LARGE SCALE GENOMIC DNA]</scope>
    <source>
        <strain evidence="3">Red222</strain>
    </source>
</reference>
<organism evidence="2 3">
    <name type="scientific">Geothrix oryzae</name>
    <dbReference type="NCBI Taxonomy" id="2927975"/>
    <lineage>
        <taxon>Bacteria</taxon>
        <taxon>Pseudomonadati</taxon>
        <taxon>Acidobacteriota</taxon>
        <taxon>Holophagae</taxon>
        <taxon>Holophagales</taxon>
        <taxon>Holophagaceae</taxon>
        <taxon>Geothrix</taxon>
    </lineage>
</organism>
<sequence length="73" mass="7841">MWDLVAFLIDFVASSTPGKSVLVLIPSAILGGIAYAVIPNKTVGSYAFGLIIIAGLAIAVWWHFKDQNHDQQA</sequence>
<evidence type="ECO:0000256" key="1">
    <source>
        <dbReference type="SAM" id="Phobius"/>
    </source>
</evidence>
<keyword evidence="1" id="KW-0472">Membrane</keyword>
<keyword evidence="1" id="KW-0812">Transmembrane</keyword>
<accession>A0ABM8DQQ4</accession>
<protein>
    <submittedName>
        <fullName evidence="2">Uncharacterized protein</fullName>
    </submittedName>
</protein>
<dbReference type="Proteomes" id="UP001242010">
    <property type="component" value="Chromosome"/>
</dbReference>
<name>A0ABM8DQQ4_9BACT</name>
<keyword evidence="3" id="KW-1185">Reference proteome</keyword>
<evidence type="ECO:0000313" key="2">
    <source>
        <dbReference type="EMBL" id="BDU69267.1"/>
    </source>
</evidence>
<feature type="transmembrane region" description="Helical" evidence="1">
    <location>
        <begin position="45"/>
        <end position="64"/>
    </location>
</feature>
<evidence type="ECO:0000313" key="3">
    <source>
        <dbReference type="Proteomes" id="UP001242010"/>
    </source>
</evidence>
<proteinExistence type="predicted"/>
<keyword evidence="1" id="KW-1133">Transmembrane helix</keyword>
<dbReference type="RefSeq" id="WP_286355907.1">
    <property type="nucleotide sequence ID" value="NZ_AP027079.1"/>
</dbReference>
<gene>
    <name evidence="2" type="ORF">GETHOR_13680</name>
</gene>